<dbReference type="GO" id="GO:0008270">
    <property type="term" value="F:zinc ion binding"/>
    <property type="evidence" value="ECO:0007669"/>
    <property type="project" value="UniProtKB-KW"/>
</dbReference>
<dbReference type="PANTHER" id="PTHR33823:SF4">
    <property type="entry name" value="GENERAL STRESS PROTEIN 16O"/>
    <property type="match status" value="1"/>
</dbReference>
<dbReference type="SUPFAM" id="SSF57716">
    <property type="entry name" value="Glucocorticoid receptor-like (DNA-binding domain)"/>
    <property type="match status" value="1"/>
</dbReference>
<proteinExistence type="predicted"/>
<keyword evidence="2" id="KW-0863">Zinc-finger</keyword>
<sequence>MKKELIEKLKKQLKEEKSALEKELEMFAKEDKNIKNNWDVRHSEREKGNMEEEADESQEYDNLISLEHNLELRLKDVNLAMEKIAKEEYGKCEKCNKDIEEKRLLVCPEARLCMKCNEDK</sequence>
<evidence type="ECO:0000313" key="8">
    <source>
        <dbReference type="Proteomes" id="UP000179183"/>
    </source>
</evidence>
<evidence type="ECO:0000259" key="6">
    <source>
        <dbReference type="Pfam" id="PF01258"/>
    </source>
</evidence>
<protein>
    <recommendedName>
        <fullName evidence="6">Zinc finger DksA/TraR C4-type domain-containing protein</fullName>
    </recommendedName>
</protein>
<dbReference type="AlphaFoldDB" id="A0A1G2HWI6"/>
<keyword evidence="5" id="KW-0175">Coiled coil</keyword>
<feature type="domain" description="Zinc finger DksA/TraR C4-type" evidence="6">
    <location>
        <begin position="88"/>
        <end position="119"/>
    </location>
</feature>
<reference evidence="7 8" key="1">
    <citation type="journal article" date="2016" name="Nat. Commun.">
        <title>Thousands of microbial genomes shed light on interconnected biogeochemical processes in an aquifer system.</title>
        <authorList>
            <person name="Anantharaman K."/>
            <person name="Brown C.T."/>
            <person name="Hug L.A."/>
            <person name="Sharon I."/>
            <person name="Castelle C.J."/>
            <person name="Probst A.J."/>
            <person name="Thomas B.C."/>
            <person name="Singh A."/>
            <person name="Wilkins M.J."/>
            <person name="Karaoz U."/>
            <person name="Brodie E.L."/>
            <person name="Williams K.H."/>
            <person name="Hubbard S.S."/>
            <person name="Banfield J.F."/>
        </authorList>
    </citation>
    <scope>NUCLEOTIDE SEQUENCE [LARGE SCALE GENOMIC DNA]</scope>
</reference>
<evidence type="ECO:0000256" key="5">
    <source>
        <dbReference type="SAM" id="Coils"/>
    </source>
</evidence>
<name>A0A1G2HWI6_9BACT</name>
<evidence type="ECO:0000256" key="4">
    <source>
        <dbReference type="PROSITE-ProRule" id="PRU00510"/>
    </source>
</evidence>
<evidence type="ECO:0000256" key="3">
    <source>
        <dbReference type="ARBA" id="ARBA00022833"/>
    </source>
</evidence>
<evidence type="ECO:0000256" key="1">
    <source>
        <dbReference type="ARBA" id="ARBA00022723"/>
    </source>
</evidence>
<dbReference type="Pfam" id="PF01258">
    <property type="entry name" value="zf-dskA_traR"/>
    <property type="match status" value="1"/>
</dbReference>
<dbReference type="EMBL" id="MHOQ01000022">
    <property type="protein sequence ID" value="OGZ66769.1"/>
    <property type="molecule type" value="Genomic_DNA"/>
</dbReference>
<dbReference type="PROSITE" id="PS01102">
    <property type="entry name" value="ZF_DKSA_1"/>
    <property type="match status" value="1"/>
</dbReference>
<dbReference type="Proteomes" id="UP000179183">
    <property type="component" value="Unassembled WGS sequence"/>
</dbReference>
<gene>
    <name evidence="7" type="ORF">A3D34_03600</name>
</gene>
<comment type="caution">
    <text evidence="7">The sequence shown here is derived from an EMBL/GenBank/DDBJ whole genome shotgun (WGS) entry which is preliminary data.</text>
</comment>
<keyword evidence="1" id="KW-0479">Metal-binding</keyword>
<dbReference type="Gene3D" id="1.20.120.910">
    <property type="entry name" value="DksA, coiled-coil domain"/>
    <property type="match status" value="1"/>
</dbReference>
<dbReference type="InterPro" id="IPR020458">
    <property type="entry name" value="Znf_DskA_TraR_CS"/>
</dbReference>
<feature type="zinc finger region" description="dksA C4-type" evidence="4">
    <location>
        <begin position="92"/>
        <end position="116"/>
    </location>
</feature>
<dbReference type="InterPro" id="IPR000962">
    <property type="entry name" value="Znf_DskA_TraR"/>
</dbReference>
<evidence type="ECO:0000313" key="7">
    <source>
        <dbReference type="EMBL" id="OGZ66769.1"/>
    </source>
</evidence>
<evidence type="ECO:0000256" key="2">
    <source>
        <dbReference type="ARBA" id="ARBA00022771"/>
    </source>
</evidence>
<keyword evidence="3" id="KW-0862">Zinc</keyword>
<organism evidence="7 8">
    <name type="scientific">Candidatus Staskawiczbacteria bacterium RIFCSPHIGHO2_02_FULL_33_16</name>
    <dbReference type="NCBI Taxonomy" id="1802204"/>
    <lineage>
        <taxon>Bacteria</taxon>
        <taxon>Candidatus Staskawicziibacteriota</taxon>
    </lineage>
</organism>
<dbReference type="PANTHER" id="PTHR33823">
    <property type="entry name" value="RNA POLYMERASE-BINDING TRANSCRIPTION FACTOR DKSA-RELATED"/>
    <property type="match status" value="1"/>
</dbReference>
<accession>A0A1G2HWI6</accession>
<dbReference type="PROSITE" id="PS51128">
    <property type="entry name" value="ZF_DKSA_2"/>
    <property type="match status" value="1"/>
</dbReference>
<feature type="coiled-coil region" evidence="5">
    <location>
        <begin position="2"/>
        <end position="37"/>
    </location>
</feature>